<dbReference type="SUPFAM" id="SSF51735">
    <property type="entry name" value="NAD(P)-binding Rossmann-fold domains"/>
    <property type="match status" value="1"/>
</dbReference>
<gene>
    <name evidence="3" type="ORF">SAMN02745124_01062</name>
</gene>
<protein>
    <submittedName>
        <fullName evidence="3">Predicted dehydrogenase</fullName>
    </submittedName>
</protein>
<dbReference type="Pfam" id="PF01408">
    <property type="entry name" value="GFO_IDH_MocA"/>
    <property type="match status" value="1"/>
</dbReference>
<feature type="domain" description="Gfo/Idh/MocA-like oxidoreductase N-terminal" evidence="1">
    <location>
        <begin position="4"/>
        <end position="120"/>
    </location>
</feature>
<accession>A0A1M5U912</accession>
<dbReference type="Proteomes" id="UP000184139">
    <property type="component" value="Unassembled WGS sequence"/>
</dbReference>
<dbReference type="Gene3D" id="3.30.360.10">
    <property type="entry name" value="Dihydrodipicolinate Reductase, domain 2"/>
    <property type="match status" value="1"/>
</dbReference>
<dbReference type="InterPro" id="IPR055170">
    <property type="entry name" value="GFO_IDH_MocA-like_dom"/>
</dbReference>
<organism evidence="3 4">
    <name type="scientific">Desulfofustis glycolicus DSM 9705</name>
    <dbReference type="NCBI Taxonomy" id="1121409"/>
    <lineage>
        <taxon>Bacteria</taxon>
        <taxon>Pseudomonadati</taxon>
        <taxon>Thermodesulfobacteriota</taxon>
        <taxon>Desulfobulbia</taxon>
        <taxon>Desulfobulbales</taxon>
        <taxon>Desulfocapsaceae</taxon>
        <taxon>Desulfofustis</taxon>
    </lineage>
</organism>
<dbReference type="InterPro" id="IPR000683">
    <property type="entry name" value="Gfo/Idh/MocA-like_OxRdtase_N"/>
</dbReference>
<evidence type="ECO:0000259" key="1">
    <source>
        <dbReference type="Pfam" id="PF01408"/>
    </source>
</evidence>
<dbReference type="AlphaFoldDB" id="A0A1M5U912"/>
<proteinExistence type="predicted"/>
<sequence length="327" mass="35895">MKQIKAGVIGVGYLGRFHAQKYAALPGVELVGVADVDTVRAQEVATECGCSAYTDYRELVAAIDAVSIVVPTSLHHPVAKYCIERGVDLLLEKPMTVTLAEADELIELADRHNSVFQVGHLERFNPAVMAIKPFLTTPVFIESNRISTFKQRGVDVDVVLDLMIHDIDIILTIIDSPLKTIHTVGAPVVTGTTDIANARLIFENGATANITVSRISLTNIRKMRIFQPGSYINVDFANKKVMTIKLGEGVLASGMPKHDIEVESFAGQDALYNEIEHFIDHVRRRATPIVSGSDGRKALEVVLQVMDQIREHQSLELFSRIKTSTGP</sequence>
<evidence type="ECO:0000313" key="4">
    <source>
        <dbReference type="Proteomes" id="UP000184139"/>
    </source>
</evidence>
<dbReference type="GO" id="GO:0000166">
    <property type="term" value="F:nucleotide binding"/>
    <property type="evidence" value="ECO:0007669"/>
    <property type="project" value="InterPro"/>
</dbReference>
<evidence type="ECO:0000313" key="3">
    <source>
        <dbReference type="EMBL" id="SHH59163.1"/>
    </source>
</evidence>
<dbReference type="InterPro" id="IPR036291">
    <property type="entry name" value="NAD(P)-bd_dom_sf"/>
</dbReference>
<reference evidence="3 4" key="1">
    <citation type="submission" date="2016-11" db="EMBL/GenBank/DDBJ databases">
        <authorList>
            <person name="Jaros S."/>
            <person name="Januszkiewicz K."/>
            <person name="Wedrychowicz H."/>
        </authorList>
    </citation>
    <scope>NUCLEOTIDE SEQUENCE [LARGE SCALE GENOMIC DNA]</scope>
    <source>
        <strain evidence="3 4">DSM 9705</strain>
    </source>
</reference>
<dbReference type="Pfam" id="PF22725">
    <property type="entry name" value="GFO_IDH_MocA_C3"/>
    <property type="match status" value="1"/>
</dbReference>
<dbReference type="OrthoDB" id="9782091at2"/>
<evidence type="ECO:0000259" key="2">
    <source>
        <dbReference type="Pfam" id="PF22725"/>
    </source>
</evidence>
<dbReference type="Gene3D" id="3.40.50.720">
    <property type="entry name" value="NAD(P)-binding Rossmann-like Domain"/>
    <property type="match status" value="1"/>
</dbReference>
<keyword evidence="4" id="KW-1185">Reference proteome</keyword>
<dbReference type="EMBL" id="FQXS01000004">
    <property type="protein sequence ID" value="SHH59163.1"/>
    <property type="molecule type" value="Genomic_DNA"/>
</dbReference>
<dbReference type="SUPFAM" id="SSF55347">
    <property type="entry name" value="Glyceraldehyde-3-phosphate dehydrogenase-like, C-terminal domain"/>
    <property type="match status" value="1"/>
</dbReference>
<name>A0A1M5U912_9BACT</name>
<dbReference type="PANTHER" id="PTHR43377">
    <property type="entry name" value="BILIVERDIN REDUCTASE A"/>
    <property type="match status" value="1"/>
</dbReference>
<dbReference type="STRING" id="1121409.SAMN02745124_01062"/>
<dbReference type="InterPro" id="IPR051450">
    <property type="entry name" value="Gfo/Idh/MocA_Oxidoreductases"/>
</dbReference>
<feature type="domain" description="GFO/IDH/MocA-like oxidoreductase" evidence="2">
    <location>
        <begin position="157"/>
        <end position="218"/>
    </location>
</feature>
<dbReference type="RefSeq" id="WP_073373930.1">
    <property type="nucleotide sequence ID" value="NZ_FQXS01000004.1"/>
</dbReference>
<dbReference type="PANTHER" id="PTHR43377:SF1">
    <property type="entry name" value="BILIVERDIN REDUCTASE A"/>
    <property type="match status" value="1"/>
</dbReference>